<organism evidence="2 3">
    <name type="scientific">Taxus chinensis</name>
    <name type="common">Chinese yew</name>
    <name type="synonym">Taxus wallichiana var. chinensis</name>
    <dbReference type="NCBI Taxonomy" id="29808"/>
    <lineage>
        <taxon>Eukaryota</taxon>
        <taxon>Viridiplantae</taxon>
        <taxon>Streptophyta</taxon>
        <taxon>Embryophyta</taxon>
        <taxon>Tracheophyta</taxon>
        <taxon>Spermatophyta</taxon>
        <taxon>Pinopsida</taxon>
        <taxon>Pinidae</taxon>
        <taxon>Conifers II</taxon>
        <taxon>Cupressales</taxon>
        <taxon>Taxaceae</taxon>
        <taxon>Taxus</taxon>
    </lineage>
</organism>
<keyword evidence="3" id="KW-1185">Reference proteome</keyword>
<reference evidence="2 3" key="1">
    <citation type="journal article" date="2021" name="Nat. Plants">
        <title>The Taxus genome provides insights into paclitaxel biosynthesis.</title>
        <authorList>
            <person name="Xiong X."/>
            <person name="Gou J."/>
            <person name="Liao Q."/>
            <person name="Li Y."/>
            <person name="Zhou Q."/>
            <person name="Bi G."/>
            <person name="Li C."/>
            <person name="Du R."/>
            <person name="Wang X."/>
            <person name="Sun T."/>
            <person name="Guo L."/>
            <person name="Liang H."/>
            <person name="Lu P."/>
            <person name="Wu Y."/>
            <person name="Zhang Z."/>
            <person name="Ro D.K."/>
            <person name="Shang Y."/>
            <person name="Huang S."/>
            <person name="Yan J."/>
        </authorList>
    </citation>
    <scope>NUCLEOTIDE SEQUENCE [LARGE SCALE GENOMIC DNA]</scope>
    <source>
        <strain evidence="2">Ta-2019</strain>
    </source>
</reference>
<feature type="region of interest" description="Disordered" evidence="1">
    <location>
        <begin position="39"/>
        <end position="60"/>
    </location>
</feature>
<feature type="non-terminal residue" evidence="2">
    <location>
        <position position="141"/>
    </location>
</feature>
<evidence type="ECO:0000256" key="1">
    <source>
        <dbReference type="SAM" id="MobiDB-lite"/>
    </source>
</evidence>
<sequence length="141" mass="15776">PIEYEGLDVKCFYCGIVGRIRKNFLHKIKKLFEPKLHLDVDKSTPPLPSKDTLKGSPPPQEDQICAKDLIGALVHLLNDNPSEAMSPLSLLRNTKEVHRESSNLASLIKEGLRLGKSSSFETLTKWIAQENDNEKQGDPSQ</sequence>
<accession>A0AA38CBF2</accession>
<proteinExistence type="predicted"/>
<protein>
    <submittedName>
        <fullName evidence="2">Uncharacterized protein</fullName>
    </submittedName>
</protein>
<dbReference type="Proteomes" id="UP000824469">
    <property type="component" value="Unassembled WGS sequence"/>
</dbReference>
<evidence type="ECO:0000313" key="3">
    <source>
        <dbReference type="Proteomes" id="UP000824469"/>
    </source>
</evidence>
<feature type="non-terminal residue" evidence="2">
    <location>
        <position position="1"/>
    </location>
</feature>
<dbReference type="EMBL" id="JAHRHJ020000327">
    <property type="protein sequence ID" value="KAH9294179.1"/>
    <property type="molecule type" value="Genomic_DNA"/>
</dbReference>
<gene>
    <name evidence="2" type="ORF">KI387_040618</name>
</gene>
<evidence type="ECO:0000313" key="2">
    <source>
        <dbReference type="EMBL" id="KAH9294179.1"/>
    </source>
</evidence>
<name>A0AA38CBF2_TAXCH</name>
<comment type="caution">
    <text evidence="2">The sequence shown here is derived from an EMBL/GenBank/DDBJ whole genome shotgun (WGS) entry which is preliminary data.</text>
</comment>
<dbReference type="AlphaFoldDB" id="A0AA38CBF2"/>